<dbReference type="SUPFAM" id="SSF56281">
    <property type="entry name" value="Metallo-hydrolase/oxidoreductase"/>
    <property type="match status" value="1"/>
</dbReference>
<dbReference type="InterPro" id="IPR001279">
    <property type="entry name" value="Metallo-B-lactamas"/>
</dbReference>
<dbReference type="HOGENOM" id="CLU_030571_2_4_2"/>
<dbReference type="Gene3D" id="3.60.15.10">
    <property type="entry name" value="Ribonuclease Z/Hydroxyacylglutathione hydrolase-like"/>
    <property type="match status" value="1"/>
</dbReference>
<reference evidence="2 3" key="1">
    <citation type="journal article" date="2012" name="J. Bacteriol.">
        <title>Complete genome sequence of a thermophilic methanogen, Methanocella conradii HZ254, isolated from Chinese rice field soil.</title>
        <authorList>
            <person name="Lu Z."/>
            <person name="Lu Y."/>
        </authorList>
    </citation>
    <scope>NUCLEOTIDE SEQUENCE [LARGE SCALE GENOMIC DNA]</scope>
    <source>
        <strain evidence="3">DSM 24694 / JCM 17849 / CGMCC 1.5162 / HZ254</strain>
    </source>
</reference>
<keyword evidence="3" id="KW-1185">Reference proteome</keyword>
<keyword evidence="2" id="KW-0378">Hydrolase</keyword>
<dbReference type="EMBL" id="CP003243">
    <property type="protein sequence ID" value="AFD00608.1"/>
    <property type="molecule type" value="Genomic_DNA"/>
</dbReference>
<evidence type="ECO:0000313" key="3">
    <source>
        <dbReference type="Proteomes" id="UP000005233"/>
    </source>
</evidence>
<evidence type="ECO:0000313" key="2">
    <source>
        <dbReference type="EMBL" id="AFD00608.1"/>
    </source>
</evidence>
<dbReference type="Pfam" id="PF00753">
    <property type="entry name" value="Lactamase_B"/>
    <property type="match status" value="1"/>
</dbReference>
<dbReference type="OrthoDB" id="197151at2157"/>
<dbReference type="STRING" id="1041930.Mtc_1867"/>
<sequence length="229" mass="24843">MSELVPGVHLVDGSIGCNTYLIVGDGVTLIDTGLKGNEKRIYDCLGKLGYGPKDIRRIVITHAHIDHINCLGRLKADTGALVMASEQDSEVIEGRRPIRGVGGFFGAFIRLLRLYYRYTPVKVDVRLKDGDKIGVPGGFEAILLSGHSAGSIGLYSRERGILFSSDTIRVLNGKIAAPHPKFTENGEKAIEAIERMAGLDFNVLLPGHGKPVIGNASDKVKELCHELKR</sequence>
<dbReference type="AlphaFoldDB" id="H8IAV3"/>
<dbReference type="InterPro" id="IPR036866">
    <property type="entry name" value="RibonucZ/Hydroxyglut_hydro"/>
</dbReference>
<gene>
    <name evidence="2" type="ordered locus">Mtc_1867</name>
</gene>
<name>H8IAV3_METCZ</name>
<organism evidence="2 3">
    <name type="scientific">Methanocella conradii (strain DSM 24694 / JCM 17849 / CGMCC 1.5162 / HZ254)</name>
    <dbReference type="NCBI Taxonomy" id="1041930"/>
    <lineage>
        <taxon>Archaea</taxon>
        <taxon>Methanobacteriati</taxon>
        <taxon>Methanobacteriota</taxon>
        <taxon>Stenosarchaea group</taxon>
        <taxon>Methanomicrobia</taxon>
        <taxon>Methanocellales</taxon>
        <taxon>Methanocellaceae</taxon>
        <taxon>Methanocella</taxon>
    </lineage>
</organism>
<evidence type="ECO:0000259" key="1">
    <source>
        <dbReference type="SMART" id="SM00849"/>
    </source>
</evidence>
<dbReference type="Proteomes" id="UP000005233">
    <property type="component" value="Chromosome"/>
</dbReference>
<dbReference type="CDD" id="cd07721">
    <property type="entry name" value="yflN-like_MBL-fold"/>
    <property type="match status" value="1"/>
</dbReference>
<dbReference type="eggNOG" id="arCOG00504">
    <property type="taxonomic scope" value="Archaea"/>
</dbReference>
<dbReference type="RefSeq" id="WP_014406439.1">
    <property type="nucleotide sequence ID" value="NC_017034.1"/>
</dbReference>
<proteinExistence type="predicted"/>
<dbReference type="InterPro" id="IPR050855">
    <property type="entry name" value="NDM-1-like"/>
</dbReference>
<dbReference type="SMART" id="SM00849">
    <property type="entry name" value="Lactamase_B"/>
    <property type="match status" value="1"/>
</dbReference>
<dbReference type="KEGG" id="mez:Mtc_1867"/>
<dbReference type="PANTHER" id="PTHR42951">
    <property type="entry name" value="METALLO-BETA-LACTAMASE DOMAIN-CONTAINING"/>
    <property type="match status" value="1"/>
</dbReference>
<dbReference type="PANTHER" id="PTHR42951:SF17">
    <property type="entry name" value="METALLO-BETA-LACTAMASE DOMAIN-CONTAINING PROTEIN"/>
    <property type="match status" value="1"/>
</dbReference>
<dbReference type="GeneID" id="11972014"/>
<protein>
    <submittedName>
        <fullName evidence="2">Zn-dependent hydrolase, including glyoxylase</fullName>
    </submittedName>
</protein>
<dbReference type="GO" id="GO:0016787">
    <property type="term" value="F:hydrolase activity"/>
    <property type="evidence" value="ECO:0007669"/>
    <property type="project" value="UniProtKB-KW"/>
</dbReference>
<feature type="domain" description="Metallo-beta-lactamase" evidence="1">
    <location>
        <begin position="16"/>
        <end position="208"/>
    </location>
</feature>
<accession>H8IAV3</accession>